<proteinExistence type="predicted"/>
<gene>
    <name evidence="2" type="ORF">EV184_102389</name>
</gene>
<keyword evidence="1" id="KW-1133">Transmembrane helix</keyword>
<dbReference type="AlphaFoldDB" id="A0A4R2C132"/>
<dbReference type="RefSeq" id="WP_132073175.1">
    <property type="nucleotide sequence ID" value="NZ_SLVU01000002.1"/>
</dbReference>
<accession>A0A4R2C132</accession>
<feature type="transmembrane region" description="Helical" evidence="1">
    <location>
        <begin position="12"/>
        <end position="39"/>
    </location>
</feature>
<organism evidence="2 3">
    <name type="scientific">Sinorhizobium americanum</name>
    <dbReference type="NCBI Taxonomy" id="194963"/>
    <lineage>
        <taxon>Bacteria</taxon>
        <taxon>Pseudomonadati</taxon>
        <taxon>Pseudomonadota</taxon>
        <taxon>Alphaproteobacteria</taxon>
        <taxon>Hyphomicrobiales</taxon>
        <taxon>Rhizobiaceae</taxon>
        <taxon>Sinorhizobium/Ensifer group</taxon>
        <taxon>Sinorhizobium</taxon>
    </lineage>
</organism>
<reference evidence="2 3" key="1">
    <citation type="submission" date="2019-03" db="EMBL/GenBank/DDBJ databases">
        <title>Genomic Encyclopedia of Type Strains, Phase IV (KMG-V): Genome sequencing to study the core and pangenomes of soil and plant-associated prokaryotes.</title>
        <authorList>
            <person name="Whitman W."/>
        </authorList>
    </citation>
    <scope>NUCLEOTIDE SEQUENCE [LARGE SCALE GENOMIC DNA]</scope>
    <source>
        <strain evidence="2 3">23C40</strain>
    </source>
</reference>
<protein>
    <submittedName>
        <fullName evidence="2">Uncharacterized protein</fullName>
    </submittedName>
</protein>
<sequence length="271" mass="29990">MATRRRRREAEGSLAVILLSSLVILLVIAGLVWAAIYYWQNSQKGKLDADLCPLRGPAAATVFLFDFTDPVSSITQADLKNEFQKAVLRTKAGELVEAYVLTGEEGKLRPTFRGCNPGDGADVSIWTANPAMLKKRWEDSFEKPLDEAMKDIGTDGGAERSPIMAGIQRIVVESLSKPGMNVPKNLVIASDMIEHTDSFSHYRDGVDYGKFEQSAARDRFRTDLEGVEVRLLAFGRGNSKLDGRDLGEFWARWVEANGGEFDRMVRLSGAN</sequence>
<dbReference type="Proteomes" id="UP000295043">
    <property type="component" value="Unassembled WGS sequence"/>
</dbReference>
<evidence type="ECO:0000256" key="1">
    <source>
        <dbReference type="SAM" id="Phobius"/>
    </source>
</evidence>
<dbReference type="EMBL" id="SLVU01000002">
    <property type="protein sequence ID" value="TCN34078.1"/>
    <property type="molecule type" value="Genomic_DNA"/>
</dbReference>
<keyword evidence="1" id="KW-0812">Transmembrane</keyword>
<comment type="caution">
    <text evidence="2">The sequence shown here is derived from an EMBL/GenBank/DDBJ whole genome shotgun (WGS) entry which is preliminary data.</text>
</comment>
<evidence type="ECO:0000313" key="2">
    <source>
        <dbReference type="EMBL" id="TCN34078.1"/>
    </source>
</evidence>
<evidence type="ECO:0000313" key="3">
    <source>
        <dbReference type="Proteomes" id="UP000295043"/>
    </source>
</evidence>
<name>A0A4R2C132_9HYPH</name>
<keyword evidence="1" id="KW-0472">Membrane</keyword>